<evidence type="ECO:0000256" key="3">
    <source>
        <dbReference type="ARBA" id="ARBA00023163"/>
    </source>
</evidence>
<dbReference type="PROSITE" id="PS50932">
    <property type="entry name" value="HTH_LACI_2"/>
    <property type="match status" value="1"/>
</dbReference>
<dbReference type="PANTHER" id="PTHR30146">
    <property type="entry name" value="LACI-RELATED TRANSCRIPTIONAL REPRESSOR"/>
    <property type="match status" value="1"/>
</dbReference>
<dbReference type="PANTHER" id="PTHR30146:SF109">
    <property type="entry name" value="HTH-TYPE TRANSCRIPTIONAL REGULATOR GALS"/>
    <property type="match status" value="1"/>
</dbReference>
<name>A0ABT3DNA0_9BACI</name>
<keyword evidence="2" id="KW-0238">DNA-binding</keyword>
<dbReference type="CDD" id="cd01392">
    <property type="entry name" value="HTH_LacI"/>
    <property type="match status" value="1"/>
</dbReference>
<dbReference type="Gene3D" id="3.40.50.2300">
    <property type="match status" value="2"/>
</dbReference>
<dbReference type="EMBL" id="JAOYEY010000051">
    <property type="protein sequence ID" value="MCV9888539.1"/>
    <property type="molecule type" value="Genomic_DNA"/>
</dbReference>
<keyword evidence="6" id="KW-1185">Reference proteome</keyword>
<keyword evidence="3" id="KW-0804">Transcription</keyword>
<proteinExistence type="predicted"/>
<evidence type="ECO:0000313" key="6">
    <source>
        <dbReference type="Proteomes" id="UP001526147"/>
    </source>
</evidence>
<evidence type="ECO:0000256" key="1">
    <source>
        <dbReference type="ARBA" id="ARBA00023015"/>
    </source>
</evidence>
<protein>
    <submittedName>
        <fullName evidence="5">LacI family transcriptional regulator</fullName>
    </submittedName>
</protein>
<dbReference type="Pfam" id="PF00356">
    <property type="entry name" value="LacI"/>
    <property type="match status" value="1"/>
</dbReference>
<dbReference type="PROSITE" id="PS00356">
    <property type="entry name" value="HTH_LACI_1"/>
    <property type="match status" value="1"/>
</dbReference>
<dbReference type="InterPro" id="IPR028082">
    <property type="entry name" value="Peripla_BP_I"/>
</dbReference>
<dbReference type="RefSeq" id="WP_264144616.1">
    <property type="nucleotide sequence ID" value="NZ_JAOYEY010000051.1"/>
</dbReference>
<gene>
    <name evidence="5" type="ORF">OIH86_23085</name>
</gene>
<dbReference type="SUPFAM" id="SSF53822">
    <property type="entry name" value="Periplasmic binding protein-like I"/>
    <property type="match status" value="1"/>
</dbReference>
<comment type="caution">
    <text evidence="5">The sequence shown here is derived from an EMBL/GenBank/DDBJ whole genome shotgun (WGS) entry which is preliminary data.</text>
</comment>
<dbReference type="InterPro" id="IPR010982">
    <property type="entry name" value="Lambda_DNA-bd_dom_sf"/>
</dbReference>
<dbReference type="SMART" id="SM00354">
    <property type="entry name" value="HTH_LACI"/>
    <property type="match status" value="1"/>
</dbReference>
<dbReference type="InterPro" id="IPR046335">
    <property type="entry name" value="LacI/GalR-like_sensor"/>
</dbReference>
<keyword evidence="1" id="KW-0805">Transcription regulation</keyword>
<dbReference type="SUPFAM" id="SSF47413">
    <property type="entry name" value="lambda repressor-like DNA-binding domains"/>
    <property type="match status" value="1"/>
</dbReference>
<evidence type="ECO:0000259" key="4">
    <source>
        <dbReference type="PROSITE" id="PS50932"/>
    </source>
</evidence>
<dbReference type="Pfam" id="PF13377">
    <property type="entry name" value="Peripla_BP_3"/>
    <property type="match status" value="1"/>
</dbReference>
<evidence type="ECO:0000256" key="2">
    <source>
        <dbReference type="ARBA" id="ARBA00023125"/>
    </source>
</evidence>
<accession>A0ABT3DNA0</accession>
<evidence type="ECO:0000313" key="5">
    <source>
        <dbReference type="EMBL" id="MCV9888539.1"/>
    </source>
</evidence>
<dbReference type="Gene3D" id="1.10.260.40">
    <property type="entry name" value="lambda repressor-like DNA-binding domains"/>
    <property type="match status" value="1"/>
</dbReference>
<sequence>MTITIKDIAKQVGVSYSTVSKALNNSPLVKQETKDKIIKLAKEMGYEPNYAAQSLVSKQSRVIGLIWPTLERVAPSTLITKINEEISKHNYSMILSINSIEESIEMFKRFQVDGVIIFNRDNFEMPKTFPMPVVTYGVNKNKSIPVIDVNYREAMQTAVEYLYHLGHENIAFLGDFSFIDERQVEKYYGFQQAMENFSLKLNSHNLINTGGLDWYDGYMATNRLLSSPFQPTAIIGTSYDISAGIVRSLRQANYILPKDMSVISYDNIPQMENLEVPLTSVGVPVEEIAQNMVQTLLNYIKNPDTVPLSQTLTPKINERTSCARAGKFQLGQ</sequence>
<dbReference type="Proteomes" id="UP001526147">
    <property type="component" value="Unassembled WGS sequence"/>
</dbReference>
<reference evidence="5 6" key="1">
    <citation type="submission" date="2022-10" db="EMBL/GenBank/DDBJ databases">
        <title>Draft genome assembly of moderately radiation resistant bacterium Metabacillus halosaccharovorans.</title>
        <authorList>
            <person name="Pal S."/>
            <person name="Gopinathan A."/>
        </authorList>
    </citation>
    <scope>NUCLEOTIDE SEQUENCE [LARGE SCALE GENOMIC DNA]</scope>
    <source>
        <strain evidence="5 6">VITHBRA001</strain>
    </source>
</reference>
<organism evidence="5 6">
    <name type="scientific">Metabacillus halosaccharovorans</name>
    <dbReference type="NCBI Taxonomy" id="930124"/>
    <lineage>
        <taxon>Bacteria</taxon>
        <taxon>Bacillati</taxon>
        <taxon>Bacillota</taxon>
        <taxon>Bacilli</taxon>
        <taxon>Bacillales</taxon>
        <taxon>Bacillaceae</taxon>
        <taxon>Metabacillus</taxon>
    </lineage>
</organism>
<feature type="domain" description="HTH lacI-type" evidence="4">
    <location>
        <begin position="3"/>
        <end position="57"/>
    </location>
</feature>
<dbReference type="InterPro" id="IPR000843">
    <property type="entry name" value="HTH_LacI"/>
</dbReference>